<name>A0A6A5ZZ88_9PLEO</name>
<dbReference type="PROSITE" id="PS50088">
    <property type="entry name" value="ANK_REPEAT"/>
    <property type="match status" value="3"/>
</dbReference>
<dbReference type="Proteomes" id="UP000799771">
    <property type="component" value="Unassembled WGS sequence"/>
</dbReference>
<organism evidence="5 6">
    <name type="scientific">Dothidotthia symphoricarpi CBS 119687</name>
    <dbReference type="NCBI Taxonomy" id="1392245"/>
    <lineage>
        <taxon>Eukaryota</taxon>
        <taxon>Fungi</taxon>
        <taxon>Dikarya</taxon>
        <taxon>Ascomycota</taxon>
        <taxon>Pezizomycotina</taxon>
        <taxon>Dothideomycetes</taxon>
        <taxon>Pleosporomycetidae</taxon>
        <taxon>Pleosporales</taxon>
        <taxon>Dothidotthiaceae</taxon>
        <taxon>Dothidotthia</taxon>
    </lineage>
</organism>
<evidence type="ECO:0000256" key="4">
    <source>
        <dbReference type="SAM" id="MobiDB-lite"/>
    </source>
</evidence>
<accession>A0A6A5ZZ88</accession>
<feature type="region of interest" description="Disordered" evidence="4">
    <location>
        <begin position="725"/>
        <end position="802"/>
    </location>
</feature>
<gene>
    <name evidence="5" type="ORF">P153DRAFT_143744</name>
</gene>
<protein>
    <submittedName>
        <fullName evidence="5">Ankyrin</fullName>
    </submittedName>
</protein>
<feature type="repeat" description="ANK" evidence="3">
    <location>
        <begin position="484"/>
        <end position="516"/>
    </location>
</feature>
<feature type="compositionally biased region" description="Acidic residues" evidence="4">
    <location>
        <begin position="762"/>
        <end position="802"/>
    </location>
</feature>
<evidence type="ECO:0000313" key="6">
    <source>
        <dbReference type="Proteomes" id="UP000799771"/>
    </source>
</evidence>
<feature type="repeat" description="ANK" evidence="3">
    <location>
        <begin position="585"/>
        <end position="617"/>
    </location>
</feature>
<keyword evidence="2 3" id="KW-0040">ANK repeat</keyword>
<dbReference type="PROSITE" id="PS50297">
    <property type="entry name" value="ANK_REP_REGION"/>
    <property type="match status" value="2"/>
</dbReference>
<feature type="repeat" description="ANK" evidence="3">
    <location>
        <begin position="517"/>
        <end position="549"/>
    </location>
</feature>
<dbReference type="Gene3D" id="1.25.40.20">
    <property type="entry name" value="Ankyrin repeat-containing domain"/>
    <property type="match status" value="2"/>
</dbReference>
<dbReference type="PRINTS" id="PR01415">
    <property type="entry name" value="ANKYRIN"/>
</dbReference>
<dbReference type="RefSeq" id="XP_033518460.1">
    <property type="nucleotide sequence ID" value="XM_033662125.1"/>
</dbReference>
<evidence type="ECO:0000256" key="3">
    <source>
        <dbReference type="PROSITE-ProRule" id="PRU00023"/>
    </source>
</evidence>
<proteinExistence type="predicted"/>
<keyword evidence="1" id="KW-0677">Repeat</keyword>
<evidence type="ECO:0000313" key="5">
    <source>
        <dbReference type="EMBL" id="KAF2124067.1"/>
    </source>
</evidence>
<evidence type="ECO:0000256" key="1">
    <source>
        <dbReference type="ARBA" id="ARBA00022737"/>
    </source>
</evidence>
<dbReference type="InterPro" id="IPR036770">
    <property type="entry name" value="Ankyrin_rpt-contain_sf"/>
</dbReference>
<dbReference type="EMBL" id="ML977521">
    <property type="protein sequence ID" value="KAF2124067.1"/>
    <property type="molecule type" value="Genomic_DNA"/>
</dbReference>
<dbReference type="SUPFAM" id="SSF48403">
    <property type="entry name" value="Ankyrin repeat"/>
    <property type="match status" value="1"/>
</dbReference>
<dbReference type="GeneID" id="54402557"/>
<feature type="compositionally biased region" description="Acidic residues" evidence="4">
    <location>
        <begin position="743"/>
        <end position="752"/>
    </location>
</feature>
<dbReference type="AlphaFoldDB" id="A0A6A5ZZ88"/>
<keyword evidence="6" id="KW-1185">Reference proteome</keyword>
<dbReference type="PANTHER" id="PTHR24161">
    <property type="entry name" value="ANK_REP_REGION DOMAIN-CONTAINING PROTEIN-RELATED"/>
    <property type="match status" value="1"/>
</dbReference>
<dbReference type="InterPro" id="IPR002110">
    <property type="entry name" value="Ankyrin_rpt"/>
</dbReference>
<evidence type="ECO:0000256" key="2">
    <source>
        <dbReference type="ARBA" id="ARBA00023043"/>
    </source>
</evidence>
<sequence length="802" mass="90070">MEVVGLVASIITLIGAASLTGSTLTRLYGLRGAPLYILTALNEVNDFKATLSFVHRVLDDLGDEVQGDTKAEIERLLLRAKARLDAFNKFLKEDVLREGENLVDNRDPKLRRRAKWRELIGEGQSQFDALQQELVSIKVSLGLTLSASQLRTIPKLFTSIQQITLVRPNDTEMTCLKGSPNADTAMILENIISASTSEAQGNVREISFPESSTTTGSNNETRLTLTVQQPTTYVKIETKLVSRRCPRRCPCQCHIPLQGSTPKWLKGLIGSAFVNFTGTPLLNHRSCNFKKCGNQDPGSGSARFQYFFPSWLLPLGIELTSSWRSLGGLGGTWTLRIPRICFDSVIYNKLFYLFEDRFTVEDLQKFMSSYGLRAFDCFDYDGGYETIFAMAVIHNRADVCNLLLDTGTELNHRSRIGFTLAEYLWLKRMNSDKFAIVRARPDLEDVRDNLNLSSVHDSAIGNQIEDLTHQVRLDASSVLSRDYYGFTPLHWAVRFAHLDIVDALLSAGADVNAVCRQGRSVISWAVESGSVMCCQKLLDAGAHVNILDREQQNVMLRALLMFPVNEEIVHLLVRAGTDVNHQDRDGRTSLMFAAQFGTQISCEKLLQYGADMEIQNEYGVTAVLGAVQNNNHDVLKLLCDRKAILNRKDRDGDSMIHYAAWFGDLETMRILEEAQIEGLPIDDEAVKGYWGCFSWRDETVFGDRAPIEEEKAAFKALLDSIIPSNSASEKKNTPRLPGAFPAESDDEQSEDEQSMRDRSEDEWHDTDDENIEESNEETDNEDNKEEDVTAEDDEDENDDETE</sequence>
<dbReference type="Pfam" id="PF12796">
    <property type="entry name" value="Ank_2"/>
    <property type="match status" value="2"/>
</dbReference>
<dbReference type="OrthoDB" id="341259at2759"/>
<reference evidence="5" key="1">
    <citation type="journal article" date="2020" name="Stud. Mycol.">
        <title>101 Dothideomycetes genomes: a test case for predicting lifestyles and emergence of pathogens.</title>
        <authorList>
            <person name="Haridas S."/>
            <person name="Albert R."/>
            <person name="Binder M."/>
            <person name="Bloem J."/>
            <person name="Labutti K."/>
            <person name="Salamov A."/>
            <person name="Andreopoulos B."/>
            <person name="Baker S."/>
            <person name="Barry K."/>
            <person name="Bills G."/>
            <person name="Bluhm B."/>
            <person name="Cannon C."/>
            <person name="Castanera R."/>
            <person name="Culley D."/>
            <person name="Daum C."/>
            <person name="Ezra D."/>
            <person name="Gonzalez J."/>
            <person name="Henrissat B."/>
            <person name="Kuo A."/>
            <person name="Liang C."/>
            <person name="Lipzen A."/>
            <person name="Lutzoni F."/>
            <person name="Magnuson J."/>
            <person name="Mondo S."/>
            <person name="Nolan M."/>
            <person name="Ohm R."/>
            <person name="Pangilinan J."/>
            <person name="Park H.-J."/>
            <person name="Ramirez L."/>
            <person name="Alfaro M."/>
            <person name="Sun H."/>
            <person name="Tritt A."/>
            <person name="Yoshinaga Y."/>
            <person name="Zwiers L.-H."/>
            <person name="Turgeon B."/>
            <person name="Goodwin S."/>
            <person name="Spatafora J."/>
            <person name="Crous P."/>
            <person name="Grigoriev I."/>
        </authorList>
    </citation>
    <scope>NUCLEOTIDE SEQUENCE</scope>
    <source>
        <strain evidence="5">CBS 119687</strain>
    </source>
</reference>
<dbReference type="PANTHER" id="PTHR24161:SF124">
    <property type="entry name" value="TRANSIENT RECEPTOR POTENTIAL CHANNEL PYREXIA"/>
    <property type="match status" value="1"/>
</dbReference>
<dbReference type="SMART" id="SM00248">
    <property type="entry name" value="ANK"/>
    <property type="match status" value="7"/>
</dbReference>